<feature type="transmembrane region" description="Helical" evidence="1">
    <location>
        <begin position="86"/>
        <end position="105"/>
    </location>
</feature>
<feature type="transmembrane region" description="Helical" evidence="1">
    <location>
        <begin position="61"/>
        <end position="80"/>
    </location>
</feature>
<reference evidence="2 3" key="1">
    <citation type="submission" date="2021-01" db="EMBL/GenBank/DDBJ databases">
        <title>Whole genome shotgun sequence of Actinoplanes couchii NBRC 106145.</title>
        <authorList>
            <person name="Komaki H."/>
            <person name="Tamura T."/>
        </authorList>
    </citation>
    <scope>NUCLEOTIDE SEQUENCE [LARGE SCALE GENOMIC DNA]</scope>
    <source>
        <strain evidence="2 3">NBRC 106145</strain>
    </source>
</reference>
<dbReference type="Proteomes" id="UP000612282">
    <property type="component" value="Unassembled WGS sequence"/>
</dbReference>
<sequence>MLVARFLTELVLFAALAYAGAVLPDQLALQIAFAVAAPAVAITVWGLYLAPRAERRLPEPWGFLAEVVLFAAAGAGVAAAGHLLTGLLLVGAAGIGVAALTRVAVADSGDRDVAVPE</sequence>
<evidence type="ECO:0000256" key="1">
    <source>
        <dbReference type="SAM" id="Phobius"/>
    </source>
</evidence>
<keyword evidence="1" id="KW-0812">Transmembrane</keyword>
<keyword evidence="1" id="KW-1133">Transmembrane helix</keyword>
<organism evidence="2 3">
    <name type="scientific">Actinoplanes couchii</name>
    <dbReference type="NCBI Taxonomy" id="403638"/>
    <lineage>
        <taxon>Bacteria</taxon>
        <taxon>Bacillati</taxon>
        <taxon>Actinomycetota</taxon>
        <taxon>Actinomycetes</taxon>
        <taxon>Micromonosporales</taxon>
        <taxon>Micromonosporaceae</taxon>
        <taxon>Actinoplanes</taxon>
    </lineage>
</organism>
<evidence type="ECO:0008006" key="4">
    <source>
        <dbReference type="Google" id="ProtNLM"/>
    </source>
</evidence>
<proteinExistence type="predicted"/>
<evidence type="ECO:0000313" key="2">
    <source>
        <dbReference type="EMBL" id="GID61976.1"/>
    </source>
</evidence>
<dbReference type="EMBL" id="BOMG01000151">
    <property type="protein sequence ID" value="GID61976.1"/>
    <property type="molecule type" value="Genomic_DNA"/>
</dbReference>
<keyword evidence="1" id="KW-0472">Membrane</keyword>
<comment type="caution">
    <text evidence="2">The sequence shown here is derived from an EMBL/GenBank/DDBJ whole genome shotgun (WGS) entry which is preliminary data.</text>
</comment>
<protein>
    <recommendedName>
        <fullName evidence="4">DUF2568 domain-containing protein</fullName>
    </recommendedName>
</protein>
<gene>
    <name evidence="2" type="ORF">Aco03nite_103800</name>
</gene>
<name>A0ABQ3XTY7_9ACTN</name>
<dbReference type="InterPro" id="IPR021214">
    <property type="entry name" value="DUF2568"/>
</dbReference>
<feature type="transmembrane region" description="Helical" evidence="1">
    <location>
        <begin position="29"/>
        <end position="49"/>
    </location>
</feature>
<accession>A0ABQ3XTY7</accession>
<keyword evidence="3" id="KW-1185">Reference proteome</keyword>
<dbReference type="Pfam" id="PF10823">
    <property type="entry name" value="DUF2568"/>
    <property type="match status" value="1"/>
</dbReference>
<evidence type="ECO:0000313" key="3">
    <source>
        <dbReference type="Proteomes" id="UP000612282"/>
    </source>
</evidence>